<comment type="caution">
    <text evidence="2">The sequence shown here is derived from an EMBL/GenBank/DDBJ whole genome shotgun (WGS) entry which is preliminary data.</text>
</comment>
<accession>A0A2I2G7G7</accession>
<dbReference type="VEuPathDB" id="FungiDB:P170DRAFT_357739"/>
<reference evidence="2 3" key="1">
    <citation type="submission" date="2016-12" db="EMBL/GenBank/DDBJ databases">
        <title>The genomes of Aspergillus section Nigri reveals drivers in fungal speciation.</title>
        <authorList>
            <consortium name="DOE Joint Genome Institute"/>
            <person name="Vesth T.C."/>
            <person name="Nybo J."/>
            <person name="Theobald S."/>
            <person name="Brandl J."/>
            <person name="Frisvad J.C."/>
            <person name="Nielsen K.F."/>
            <person name="Lyhne E.K."/>
            <person name="Kogle M.E."/>
            <person name="Kuo A."/>
            <person name="Riley R."/>
            <person name="Clum A."/>
            <person name="Nolan M."/>
            <person name="Lipzen A."/>
            <person name="Salamov A."/>
            <person name="Henrissat B."/>
            <person name="Wiebenga A."/>
            <person name="De Vries R.P."/>
            <person name="Grigoriev I.V."/>
            <person name="Mortensen U.H."/>
            <person name="Andersen M.R."/>
            <person name="Baker S.E."/>
        </authorList>
    </citation>
    <scope>NUCLEOTIDE SEQUENCE [LARGE SCALE GENOMIC DNA]</scope>
    <source>
        <strain evidence="2 3">IBT 23096</strain>
    </source>
</reference>
<dbReference type="InterPro" id="IPR010730">
    <property type="entry name" value="HET"/>
</dbReference>
<dbReference type="Pfam" id="PF06985">
    <property type="entry name" value="HET"/>
    <property type="match status" value="1"/>
</dbReference>
<evidence type="ECO:0000259" key="1">
    <source>
        <dbReference type="Pfam" id="PF06985"/>
    </source>
</evidence>
<name>A0A2I2G7G7_9EURO</name>
<proteinExistence type="predicted"/>
<feature type="domain" description="Heterokaryon incompatibility" evidence="1">
    <location>
        <begin position="55"/>
        <end position="143"/>
    </location>
</feature>
<organism evidence="2 3">
    <name type="scientific">Aspergillus steynii IBT 23096</name>
    <dbReference type="NCBI Taxonomy" id="1392250"/>
    <lineage>
        <taxon>Eukaryota</taxon>
        <taxon>Fungi</taxon>
        <taxon>Dikarya</taxon>
        <taxon>Ascomycota</taxon>
        <taxon>Pezizomycotina</taxon>
        <taxon>Eurotiomycetes</taxon>
        <taxon>Eurotiomycetidae</taxon>
        <taxon>Eurotiales</taxon>
        <taxon>Aspergillaceae</taxon>
        <taxon>Aspergillus</taxon>
        <taxon>Aspergillus subgen. Circumdati</taxon>
    </lineage>
</organism>
<sequence>MSTSFEISLATLRNSCVDLSSLGTECKFRLVDCDRLLHDHMLRIIEFNDLPDIDYSTVSYVWRGNKSDASLSERGTFSVAGAEDGDPVGIDVLRHACTVSSTLGTRYLWLDRVCIIQNNSNDKHWQIRRMYRIYKQCKTCIVLPGGLGRLVRLDEETAWIHRGWTLQEALAPGTVEVLVAWKSGSGSFVAADYFGGISEVVAGQSAITPLRDLIQASAVGYLLFSGGSMQTDKFPVQVRIFGSSTPNARALAGLLSEELAGDEEVRDHAIWKSAFLRASSRPVDMVFSIMGLFGVSLDTRAFHQDDRAGATIALAREIVNSGRCASWLGIAFRVPPSKELSTFPVFPVTSVQGSAMIRVGNGRFEVSGVVDDEYPNTLGLGTGLPRGKIDDSGYLVFAARSIPVAQALAPADNKSPSERQIRAINNTIWEDEEIEKDKNNPSSSITHAVVLGWFDEYYPGATVMDNPEKIKLMIIEEDAPGQFHLVTYGALDYRLRSWVKTWTTRQFCLGGPAPLPSQLMNFNITRCSLREPPSHRAIQSTLARWAAPQEALESLISDNDKVQH</sequence>
<evidence type="ECO:0000313" key="2">
    <source>
        <dbReference type="EMBL" id="PLB48827.1"/>
    </source>
</evidence>
<dbReference type="AlphaFoldDB" id="A0A2I2G7G7"/>
<dbReference type="STRING" id="1392250.A0A2I2G7G7"/>
<keyword evidence="3" id="KW-1185">Reference proteome</keyword>
<dbReference type="EMBL" id="MSFO01000004">
    <property type="protein sequence ID" value="PLB48827.1"/>
    <property type="molecule type" value="Genomic_DNA"/>
</dbReference>
<dbReference type="PANTHER" id="PTHR33112">
    <property type="entry name" value="DOMAIN PROTEIN, PUTATIVE-RELATED"/>
    <property type="match status" value="1"/>
</dbReference>
<gene>
    <name evidence="2" type="ORF">P170DRAFT_357739</name>
</gene>
<dbReference type="Proteomes" id="UP000234275">
    <property type="component" value="Unassembled WGS sequence"/>
</dbReference>
<dbReference type="GeneID" id="36551938"/>
<dbReference type="OrthoDB" id="674604at2759"/>
<dbReference type="RefSeq" id="XP_024704129.1">
    <property type="nucleotide sequence ID" value="XM_024844238.1"/>
</dbReference>
<dbReference type="PANTHER" id="PTHR33112:SF12">
    <property type="entry name" value="HETEROKARYON INCOMPATIBILITY DOMAIN-CONTAINING PROTEIN"/>
    <property type="match status" value="1"/>
</dbReference>
<protein>
    <recommendedName>
        <fullName evidence="1">Heterokaryon incompatibility domain-containing protein</fullName>
    </recommendedName>
</protein>
<evidence type="ECO:0000313" key="3">
    <source>
        <dbReference type="Proteomes" id="UP000234275"/>
    </source>
</evidence>